<evidence type="ECO:0000313" key="3">
    <source>
        <dbReference type="Proteomes" id="UP001218188"/>
    </source>
</evidence>
<organism evidence="2 3">
    <name type="scientific">Mycena alexandri</name>
    <dbReference type="NCBI Taxonomy" id="1745969"/>
    <lineage>
        <taxon>Eukaryota</taxon>
        <taxon>Fungi</taxon>
        <taxon>Dikarya</taxon>
        <taxon>Basidiomycota</taxon>
        <taxon>Agaricomycotina</taxon>
        <taxon>Agaricomycetes</taxon>
        <taxon>Agaricomycetidae</taxon>
        <taxon>Agaricales</taxon>
        <taxon>Marasmiineae</taxon>
        <taxon>Mycenaceae</taxon>
        <taxon>Mycena</taxon>
    </lineage>
</organism>
<dbReference type="InterPro" id="IPR011333">
    <property type="entry name" value="SKP1/BTB/POZ_sf"/>
</dbReference>
<sequence>MDSPQRSPILSQVPDLWFPRDAPITIRADDKLFQVSRGILVARSAVFRDMFSMPQPTSDGTERLDGCPVVRLHDSAEDVEVFLRAIYDSRCIFLPHLLIPTKGTC</sequence>
<comment type="caution">
    <text evidence="2">The sequence shown here is derived from an EMBL/GenBank/DDBJ whole genome shotgun (WGS) entry which is preliminary data.</text>
</comment>
<proteinExistence type="predicted"/>
<evidence type="ECO:0000259" key="1">
    <source>
        <dbReference type="PROSITE" id="PS50097"/>
    </source>
</evidence>
<accession>A0AAD6T912</accession>
<gene>
    <name evidence="2" type="ORF">C8F04DRAFT_947219</name>
</gene>
<dbReference type="Pfam" id="PF00651">
    <property type="entry name" value="BTB"/>
    <property type="match status" value="1"/>
</dbReference>
<dbReference type="InterPro" id="IPR000210">
    <property type="entry name" value="BTB/POZ_dom"/>
</dbReference>
<dbReference type="CDD" id="cd18186">
    <property type="entry name" value="BTB_POZ_ZBTB_KLHL-like"/>
    <property type="match status" value="1"/>
</dbReference>
<evidence type="ECO:0000313" key="2">
    <source>
        <dbReference type="EMBL" id="KAJ7041385.1"/>
    </source>
</evidence>
<keyword evidence="3" id="KW-1185">Reference proteome</keyword>
<dbReference type="AlphaFoldDB" id="A0AAD6T912"/>
<dbReference type="EMBL" id="JARJCM010000017">
    <property type="protein sequence ID" value="KAJ7041385.1"/>
    <property type="molecule type" value="Genomic_DNA"/>
</dbReference>
<dbReference type="PROSITE" id="PS50097">
    <property type="entry name" value="BTB"/>
    <property type="match status" value="1"/>
</dbReference>
<reference evidence="2" key="1">
    <citation type="submission" date="2023-03" db="EMBL/GenBank/DDBJ databases">
        <title>Massive genome expansion in bonnet fungi (Mycena s.s.) driven by repeated elements and novel gene families across ecological guilds.</title>
        <authorList>
            <consortium name="Lawrence Berkeley National Laboratory"/>
            <person name="Harder C.B."/>
            <person name="Miyauchi S."/>
            <person name="Viragh M."/>
            <person name="Kuo A."/>
            <person name="Thoen E."/>
            <person name="Andreopoulos B."/>
            <person name="Lu D."/>
            <person name="Skrede I."/>
            <person name="Drula E."/>
            <person name="Henrissat B."/>
            <person name="Morin E."/>
            <person name="Kohler A."/>
            <person name="Barry K."/>
            <person name="LaButti K."/>
            <person name="Morin E."/>
            <person name="Salamov A."/>
            <person name="Lipzen A."/>
            <person name="Mereny Z."/>
            <person name="Hegedus B."/>
            <person name="Baldrian P."/>
            <person name="Stursova M."/>
            <person name="Weitz H."/>
            <person name="Taylor A."/>
            <person name="Grigoriev I.V."/>
            <person name="Nagy L.G."/>
            <person name="Martin F."/>
            <person name="Kauserud H."/>
        </authorList>
    </citation>
    <scope>NUCLEOTIDE SEQUENCE</scope>
    <source>
        <strain evidence="2">CBHHK200</strain>
    </source>
</reference>
<dbReference type="Proteomes" id="UP001218188">
    <property type="component" value="Unassembled WGS sequence"/>
</dbReference>
<name>A0AAD6T912_9AGAR</name>
<dbReference type="SUPFAM" id="SSF54695">
    <property type="entry name" value="POZ domain"/>
    <property type="match status" value="1"/>
</dbReference>
<feature type="domain" description="BTB" evidence="1">
    <location>
        <begin position="20"/>
        <end position="90"/>
    </location>
</feature>
<protein>
    <recommendedName>
        <fullName evidence="1">BTB domain-containing protein</fullName>
    </recommendedName>
</protein>
<dbReference type="Gene3D" id="3.30.710.10">
    <property type="entry name" value="Potassium Channel Kv1.1, Chain A"/>
    <property type="match status" value="1"/>
</dbReference>